<feature type="non-terminal residue" evidence="4">
    <location>
        <position position="226"/>
    </location>
</feature>
<organism evidence="4 5">
    <name type="scientific">Tectimicrobiota bacterium</name>
    <dbReference type="NCBI Taxonomy" id="2528274"/>
    <lineage>
        <taxon>Bacteria</taxon>
        <taxon>Pseudomonadati</taxon>
        <taxon>Nitrospinota/Tectimicrobiota group</taxon>
        <taxon>Candidatus Tectimicrobiota</taxon>
    </lineage>
</organism>
<keyword evidence="2" id="KW-0503">Monooxygenase</keyword>
<dbReference type="InterPro" id="IPR050766">
    <property type="entry name" value="Bact_Lucif_Oxidored"/>
</dbReference>
<dbReference type="GO" id="GO:0005829">
    <property type="term" value="C:cytosol"/>
    <property type="evidence" value="ECO:0007669"/>
    <property type="project" value="TreeGrafter"/>
</dbReference>
<evidence type="ECO:0000313" key="4">
    <source>
        <dbReference type="EMBL" id="MBM3225184.1"/>
    </source>
</evidence>
<dbReference type="Proteomes" id="UP000712673">
    <property type="component" value="Unassembled WGS sequence"/>
</dbReference>
<evidence type="ECO:0000259" key="3">
    <source>
        <dbReference type="Pfam" id="PF00296"/>
    </source>
</evidence>
<name>A0A937W1H8_UNCTE</name>
<dbReference type="AlphaFoldDB" id="A0A937W1H8"/>
<gene>
    <name evidence="4" type="ORF">FJZ47_15480</name>
</gene>
<proteinExistence type="predicted"/>
<sequence length="226" mass="25834">MVDVYFFTEMPYAEFDERAAEQYPSMRLTFPNTYFDPAKANVLFRNYYDQFQWAEEVGFDGLMINEHHNTPSCMDVAVNLSAAVLGRITRQAKILLLGNMLPTNDNPVRLAEEVAMADVISGGRIIAGVVRGIGIETWANNTQPNYNRERFEECHDLMLAAWTRPGPFRWEGKHYHFRVVNPWVLPIQKPHPPIWVPGTGSPETVEWAALHRYTYAAFLVPMDAAV</sequence>
<dbReference type="SUPFAM" id="SSF51679">
    <property type="entry name" value="Bacterial luciferase-like"/>
    <property type="match status" value="1"/>
</dbReference>
<evidence type="ECO:0000256" key="2">
    <source>
        <dbReference type="ARBA" id="ARBA00023033"/>
    </source>
</evidence>
<accession>A0A937W1H8</accession>
<dbReference type="InterPro" id="IPR011251">
    <property type="entry name" value="Luciferase-like_dom"/>
</dbReference>
<feature type="domain" description="Luciferase-like" evidence="3">
    <location>
        <begin position="44"/>
        <end position="222"/>
    </location>
</feature>
<dbReference type="PANTHER" id="PTHR30137:SF8">
    <property type="entry name" value="BLR5498 PROTEIN"/>
    <property type="match status" value="1"/>
</dbReference>
<evidence type="ECO:0000313" key="5">
    <source>
        <dbReference type="Proteomes" id="UP000712673"/>
    </source>
</evidence>
<dbReference type="GO" id="GO:0016705">
    <property type="term" value="F:oxidoreductase activity, acting on paired donors, with incorporation or reduction of molecular oxygen"/>
    <property type="evidence" value="ECO:0007669"/>
    <property type="project" value="InterPro"/>
</dbReference>
<keyword evidence="1" id="KW-0560">Oxidoreductase</keyword>
<protein>
    <submittedName>
        <fullName evidence="4">LLM class flavin-dependent oxidoreductase</fullName>
    </submittedName>
</protein>
<dbReference type="InterPro" id="IPR036661">
    <property type="entry name" value="Luciferase-like_sf"/>
</dbReference>
<comment type="caution">
    <text evidence="4">The sequence shown here is derived from an EMBL/GenBank/DDBJ whole genome shotgun (WGS) entry which is preliminary data.</text>
</comment>
<dbReference type="GO" id="GO:0004497">
    <property type="term" value="F:monooxygenase activity"/>
    <property type="evidence" value="ECO:0007669"/>
    <property type="project" value="UniProtKB-KW"/>
</dbReference>
<evidence type="ECO:0000256" key="1">
    <source>
        <dbReference type="ARBA" id="ARBA00023002"/>
    </source>
</evidence>
<dbReference type="PANTHER" id="PTHR30137">
    <property type="entry name" value="LUCIFERASE-LIKE MONOOXYGENASE"/>
    <property type="match status" value="1"/>
</dbReference>
<dbReference type="Pfam" id="PF00296">
    <property type="entry name" value="Bac_luciferase"/>
    <property type="match status" value="1"/>
</dbReference>
<reference evidence="4" key="1">
    <citation type="submission" date="2019-03" db="EMBL/GenBank/DDBJ databases">
        <title>Lake Tanganyika Metagenome-Assembled Genomes (MAGs).</title>
        <authorList>
            <person name="Tran P."/>
        </authorList>
    </citation>
    <scope>NUCLEOTIDE SEQUENCE</scope>
    <source>
        <strain evidence="4">K_DeepCast_65m_m2_066</strain>
    </source>
</reference>
<dbReference type="Gene3D" id="3.20.20.30">
    <property type="entry name" value="Luciferase-like domain"/>
    <property type="match status" value="1"/>
</dbReference>
<dbReference type="EMBL" id="VGLS01000505">
    <property type="protein sequence ID" value="MBM3225184.1"/>
    <property type="molecule type" value="Genomic_DNA"/>
</dbReference>